<proteinExistence type="predicted"/>
<name>A0A8H9THA8_VIBVL</name>
<dbReference type="Proteomes" id="UP000863257">
    <property type="component" value="Unassembled WGS sequence"/>
</dbReference>
<sequence>MNFKFEDLYGHFVASNETGEVNDSKPIMGLLLPIDTDSKVSNLHAIANFLAFADLTKGINRTLNNSIPEELHNKATALQADLDAWKLEFATLLVRQCHFPLGVALEHAEASLENIDYDIENTSASEAVDDEIDAMRSSL</sequence>
<dbReference type="AlphaFoldDB" id="A0A8H9THA8"/>
<dbReference type="EMBL" id="DACRBY010000032">
    <property type="protein sequence ID" value="HAS8542171.1"/>
    <property type="molecule type" value="Genomic_DNA"/>
</dbReference>
<protein>
    <submittedName>
        <fullName evidence="1">Uncharacterized protein</fullName>
    </submittedName>
</protein>
<evidence type="ECO:0000313" key="1">
    <source>
        <dbReference type="EMBL" id="HAS8542171.1"/>
    </source>
</evidence>
<accession>A0A8H9THA8</accession>
<reference evidence="1" key="2">
    <citation type="submission" date="2019-01" db="EMBL/GenBank/DDBJ databases">
        <authorList>
            <consortium name="NCBI Pathogen Detection Project"/>
        </authorList>
    </citation>
    <scope>NUCLEOTIDE SEQUENCE</scope>
    <source>
        <strain evidence="1">BCW_3452</strain>
    </source>
</reference>
<gene>
    <name evidence="1" type="ORF">I7730_20490</name>
</gene>
<comment type="caution">
    <text evidence="1">The sequence shown here is derived from an EMBL/GenBank/DDBJ whole genome shotgun (WGS) entry which is preliminary data.</text>
</comment>
<reference evidence="1" key="1">
    <citation type="journal article" date="2018" name="Genome Biol.">
        <title>SKESA: strategic k-mer extension for scrupulous assemblies.</title>
        <authorList>
            <person name="Souvorov A."/>
            <person name="Agarwala R."/>
            <person name="Lipman D.J."/>
        </authorList>
    </citation>
    <scope>NUCLEOTIDE SEQUENCE</scope>
    <source>
        <strain evidence="1">BCW_3452</strain>
    </source>
</reference>
<organism evidence="1">
    <name type="scientific">Vibrio vulnificus</name>
    <dbReference type="NCBI Taxonomy" id="672"/>
    <lineage>
        <taxon>Bacteria</taxon>
        <taxon>Pseudomonadati</taxon>
        <taxon>Pseudomonadota</taxon>
        <taxon>Gammaproteobacteria</taxon>
        <taxon>Vibrionales</taxon>
        <taxon>Vibrionaceae</taxon>
        <taxon>Vibrio</taxon>
    </lineage>
</organism>